<keyword evidence="9" id="KW-0560">Oxidoreductase</keyword>
<evidence type="ECO:0000256" key="15">
    <source>
        <dbReference type="ARBA" id="ARBA00066875"/>
    </source>
</evidence>
<evidence type="ECO:0000256" key="1">
    <source>
        <dbReference type="ARBA" id="ARBA00001971"/>
    </source>
</evidence>
<dbReference type="Gene3D" id="1.10.630.10">
    <property type="entry name" value="Cytochrome P450"/>
    <property type="match status" value="1"/>
</dbReference>
<reference evidence="20" key="1">
    <citation type="journal article" date="2020" name="bioRxiv">
        <title>Genomic and phenotypic heterogeneity of clinical isolates of the human pathogens Aspergillus fumigatus, Aspergillus lentulus and Aspergillus fumigatiaffinis.</title>
        <authorList>
            <person name="dos Santos R.A.C."/>
            <person name="Steenwyk J.L."/>
            <person name="Rivero-Menendez O."/>
            <person name="Mead M.E."/>
            <person name="Silva L.P."/>
            <person name="Bastos R.W."/>
            <person name="Alastruey-Izquierdo A."/>
            <person name="Goldman G.H."/>
            <person name="Rokas A."/>
        </authorList>
    </citation>
    <scope>NUCLEOTIDE SEQUENCE</scope>
    <source>
        <strain evidence="20">CNM-CM6805</strain>
    </source>
</reference>
<dbReference type="FunFam" id="1.10.630.10:FF:000160">
    <property type="entry name" value="Fumitremorgin C synthase"/>
    <property type="match status" value="1"/>
</dbReference>
<dbReference type="InterPro" id="IPR036396">
    <property type="entry name" value="Cyt_P450_sf"/>
</dbReference>
<dbReference type="GO" id="GO:0005506">
    <property type="term" value="F:iron ion binding"/>
    <property type="evidence" value="ECO:0007669"/>
    <property type="project" value="InterPro"/>
</dbReference>
<dbReference type="GO" id="GO:0004497">
    <property type="term" value="F:monooxygenase activity"/>
    <property type="evidence" value="ECO:0007669"/>
    <property type="project" value="UniProtKB-KW"/>
</dbReference>
<proteinExistence type="inferred from homology"/>
<dbReference type="InterPro" id="IPR001128">
    <property type="entry name" value="Cyt_P450"/>
</dbReference>
<evidence type="ECO:0000256" key="5">
    <source>
        <dbReference type="ARBA" id="ARBA00022617"/>
    </source>
</evidence>
<evidence type="ECO:0000256" key="17">
    <source>
        <dbReference type="ARBA" id="ARBA00079465"/>
    </source>
</evidence>
<dbReference type="GO" id="GO:0016020">
    <property type="term" value="C:membrane"/>
    <property type="evidence" value="ECO:0007669"/>
    <property type="project" value="UniProtKB-SubCell"/>
</dbReference>
<comment type="pathway">
    <text evidence="3">Mycotoxin biosynthesis.</text>
</comment>
<evidence type="ECO:0000256" key="14">
    <source>
        <dbReference type="ARBA" id="ARBA00051294"/>
    </source>
</evidence>
<keyword evidence="10 18" id="KW-0408">Iron</keyword>
<comment type="subcellular location">
    <subcellularLocation>
        <location evidence="2">Membrane</location>
        <topology evidence="2">Single-pass membrane protein</topology>
    </subcellularLocation>
</comment>
<dbReference type="PRINTS" id="PR00463">
    <property type="entry name" value="EP450I"/>
</dbReference>
<comment type="cofactor">
    <cofactor evidence="1 18">
        <name>heme</name>
        <dbReference type="ChEBI" id="CHEBI:30413"/>
    </cofactor>
</comment>
<dbReference type="EC" id="1.14.19.71" evidence="15"/>
<evidence type="ECO:0000313" key="21">
    <source>
        <dbReference type="Proteomes" id="UP000653565"/>
    </source>
</evidence>
<evidence type="ECO:0000256" key="9">
    <source>
        <dbReference type="ARBA" id="ARBA00023002"/>
    </source>
</evidence>
<feature type="binding site" description="axial binding residue" evidence="18">
    <location>
        <position position="443"/>
    </location>
    <ligand>
        <name>heme</name>
        <dbReference type="ChEBI" id="CHEBI:30413"/>
    </ligand>
    <ligandPart>
        <name>Fe</name>
        <dbReference type="ChEBI" id="CHEBI:18248"/>
    </ligandPart>
</feature>
<evidence type="ECO:0000256" key="18">
    <source>
        <dbReference type="PIRSR" id="PIRSR602401-1"/>
    </source>
</evidence>
<dbReference type="AlphaFoldDB" id="A0A8H4GPT0"/>
<keyword evidence="11" id="KW-0843">Virulence</keyword>
<reference evidence="20" key="2">
    <citation type="submission" date="2020-04" db="EMBL/GenBank/DDBJ databases">
        <authorList>
            <person name="Santos R.A.C."/>
            <person name="Steenwyk J.L."/>
            <person name="Rivero-Menendez O."/>
            <person name="Mead M.E."/>
            <person name="Silva L.P."/>
            <person name="Bastos R.W."/>
            <person name="Alastruey-Izquierdo A."/>
            <person name="Goldman G.H."/>
            <person name="Rokas A."/>
        </authorList>
    </citation>
    <scope>NUCLEOTIDE SEQUENCE</scope>
    <source>
        <strain evidence="20">CNM-CM6805</strain>
    </source>
</reference>
<accession>A0A8H4GPT0</accession>
<dbReference type="SUPFAM" id="SSF48264">
    <property type="entry name" value="Cytochrome P450"/>
    <property type="match status" value="1"/>
</dbReference>
<evidence type="ECO:0000256" key="2">
    <source>
        <dbReference type="ARBA" id="ARBA00004167"/>
    </source>
</evidence>
<evidence type="ECO:0000256" key="13">
    <source>
        <dbReference type="ARBA" id="ARBA00023136"/>
    </source>
</evidence>
<comment type="catalytic activity">
    <reaction evidence="14">
        <text>tryprostatin A + reduced [NADPH--hemoprotein reductase] + O2 = fumitremorgin C + oxidized [NADPH--hemoprotein reductase] + 2 H2O + H(+)</text>
        <dbReference type="Rhea" id="RHEA:35963"/>
        <dbReference type="Rhea" id="RHEA-COMP:11964"/>
        <dbReference type="Rhea" id="RHEA-COMP:11965"/>
        <dbReference type="ChEBI" id="CHEBI:15377"/>
        <dbReference type="ChEBI" id="CHEBI:15378"/>
        <dbReference type="ChEBI" id="CHEBI:15379"/>
        <dbReference type="ChEBI" id="CHEBI:57618"/>
        <dbReference type="ChEBI" id="CHEBI:58210"/>
        <dbReference type="ChEBI" id="CHEBI:72761"/>
        <dbReference type="ChEBI" id="CHEBI:72763"/>
        <dbReference type="EC" id="1.14.19.71"/>
    </reaction>
</comment>
<comment type="caution">
    <text evidence="20">The sequence shown here is derived from an EMBL/GenBank/DDBJ whole genome shotgun (WGS) entry which is preliminary data.</text>
</comment>
<evidence type="ECO:0000256" key="8">
    <source>
        <dbReference type="ARBA" id="ARBA00022989"/>
    </source>
</evidence>
<gene>
    <name evidence="20" type="ORF">CNMCM6805_005709</name>
</gene>
<evidence type="ECO:0000256" key="11">
    <source>
        <dbReference type="ARBA" id="ARBA00023026"/>
    </source>
</evidence>
<feature type="transmembrane region" description="Helical" evidence="19">
    <location>
        <begin position="6"/>
        <end position="25"/>
    </location>
</feature>
<dbReference type="GO" id="GO:0016705">
    <property type="term" value="F:oxidoreductase activity, acting on paired donors, with incorporation or reduction of molecular oxygen"/>
    <property type="evidence" value="ECO:0007669"/>
    <property type="project" value="InterPro"/>
</dbReference>
<evidence type="ECO:0000256" key="7">
    <source>
        <dbReference type="ARBA" id="ARBA00022723"/>
    </source>
</evidence>
<dbReference type="PANTHER" id="PTHR46300:SF1">
    <property type="entry name" value="P450, PUTATIVE (EUROFUNG)-RELATED"/>
    <property type="match status" value="1"/>
</dbReference>
<evidence type="ECO:0000256" key="12">
    <source>
        <dbReference type="ARBA" id="ARBA00023033"/>
    </source>
</evidence>
<dbReference type="GO" id="GO:1902181">
    <property type="term" value="P:verruculogen biosynthetic process"/>
    <property type="evidence" value="ECO:0007669"/>
    <property type="project" value="UniProtKB-ARBA"/>
</dbReference>
<dbReference type="PANTHER" id="PTHR46300">
    <property type="entry name" value="P450, PUTATIVE (EUROFUNG)-RELATED-RELATED"/>
    <property type="match status" value="1"/>
</dbReference>
<dbReference type="Pfam" id="PF00067">
    <property type="entry name" value="p450"/>
    <property type="match status" value="1"/>
</dbReference>
<keyword evidence="13 19" id="KW-0472">Membrane</keyword>
<name>A0A8H4GPT0_9EURO</name>
<dbReference type="EMBL" id="JAAAPX010000318">
    <property type="protein sequence ID" value="KAF4225902.1"/>
    <property type="molecule type" value="Genomic_DNA"/>
</dbReference>
<evidence type="ECO:0000313" key="20">
    <source>
        <dbReference type="EMBL" id="KAF4225902.1"/>
    </source>
</evidence>
<dbReference type="GO" id="GO:0020037">
    <property type="term" value="F:heme binding"/>
    <property type="evidence" value="ECO:0007669"/>
    <property type="project" value="InterPro"/>
</dbReference>
<dbReference type="InterPro" id="IPR050364">
    <property type="entry name" value="Cytochrome_P450_fung"/>
</dbReference>
<keyword evidence="5 18" id="KW-0349">Heme</keyword>
<keyword evidence="6 19" id="KW-0812">Transmembrane</keyword>
<evidence type="ECO:0000256" key="3">
    <source>
        <dbReference type="ARBA" id="ARBA00004685"/>
    </source>
</evidence>
<dbReference type="InterPro" id="IPR002401">
    <property type="entry name" value="Cyt_P450_E_grp-I"/>
</dbReference>
<evidence type="ECO:0000256" key="19">
    <source>
        <dbReference type="SAM" id="Phobius"/>
    </source>
</evidence>
<dbReference type="Proteomes" id="UP000653565">
    <property type="component" value="Unassembled WGS sequence"/>
</dbReference>
<comment type="similarity">
    <text evidence="4">Belongs to the cytochrome P450 family.</text>
</comment>
<evidence type="ECO:0000256" key="16">
    <source>
        <dbReference type="ARBA" id="ARBA00074535"/>
    </source>
</evidence>
<keyword evidence="12" id="KW-0503">Monooxygenase</keyword>
<evidence type="ECO:0000256" key="6">
    <source>
        <dbReference type="ARBA" id="ARBA00022692"/>
    </source>
</evidence>
<dbReference type="CDD" id="cd11065">
    <property type="entry name" value="CYP64-like"/>
    <property type="match status" value="1"/>
</dbReference>
<protein>
    <recommendedName>
        <fullName evidence="16">Fumitremorgin C synthase</fullName>
        <ecNumber evidence="15">1.14.19.71</ecNumber>
    </recommendedName>
    <alternativeName>
        <fullName evidence="17">Fumitremorgin biosynthesis protein E</fullName>
    </alternativeName>
</protein>
<sequence length="526" mass="58562">MERLPLSPAVLLLTITLPILYFWILHTPPARHHGKQLPLPPGPSKLPKIGNLHQVPRQIPWKKYKEWSDTYGPIMSVQLANTTAVIFSSWDLIKTHVERRNTIYSSRPSVPFFLHATGGLNASILPYGPEWKLQRAIRSSVLKPSMTSKYRDVQNMETTQLLHELLSTNDFSVCLRRCIASVFLTVAYGERCIDHAGLEAIDRLEELNRTIALHAEALFSGAAGILAQLFLPKALVDRLPVRWKKDADILHDRLTADLLTRTRAALLRPGWNWVKAFATKGGTGSGDGGGEQGSEVGLKRLAYMVGSLYEASMAASQALRVIILAGILYPDATRRMHDELDAVVGKDRLPDFNDAAQLPYTQAFIKEAMRWRSLTPMGSPRATSDEDECRGYHIPRGATVLVNVWAINHDEAVFPDPFAFKPERWIENPDLPQMLYGMGQRACPGRHMGQDSLFLATARLFWAFGMALPDGAEAIDQERFLDSGTTLAAFVPDFEVNFTPRSGKHRLVIENSVHVSSDVLSVAVAT</sequence>
<keyword evidence="8 19" id="KW-1133">Transmembrane helix</keyword>
<organism evidence="20 21">
    <name type="scientific">Aspergillus fumigatiaffinis</name>
    <dbReference type="NCBI Taxonomy" id="340414"/>
    <lineage>
        <taxon>Eukaryota</taxon>
        <taxon>Fungi</taxon>
        <taxon>Dikarya</taxon>
        <taxon>Ascomycota</taxon>
        <taxon>Pezizomycotina</taxon>
        <taxon>Eurotiomycetes</taxon>
        <taxon>Eurotiomycetidae</taxon>
        <taxon>Eurotiales</taxon>
        <taxon>Aspergillaceae</taxon>
        <taxon>Aspergillus</taxon>
        <taxon>Aspergillus subgen. Fumigati</taxon>
    </lineage>
</organism>
<keyword evidence="21" id="KW-1185">Reference proteome</keyword>
<evidence type="ECO:0000256" key="10">
    <source>
        <dbReference type="ARBA" id="ARBA00023004"/>
    </source>
</evidence>
<keyword evidence="7 18" id="KW-0479">Metal-binding</keyword>
<evidence type="ECO:0000256" key="4">
    <source>
        <dbReference type="ARBA" id="ARBA00010617"/>
    </source>
</evidence>